<name>A0A931GHA5_9ACTN</name>
<evidence type="ECO:0000313" key="2">
    <source>
        <dbReference type="EMBL" id="MBG6087213.1"/>
    </source>
</evidence>
<proteinExistence type="predicted"/>
<gene>
    <name evidence="2" type="ORF">IW256_001326</name>
</gene>
<accession>A0A931GHA5</accession>
<reference evidence="2" key="1">
    <citation type="submission" date="2020-11" db="EMBL/GenBank/DDBJ databases">
        <title>Sequencing the genomes of 1000 actinobacteria strains.</title>
        <authorList>
            <person name="Klenk H.-P."/>
        </authorList>
    </citation>
    <scope>NUCLEOTIDE SEQUENCE</scope>
    <source>
        <strain evidence="2">DSM 43175</strain>
    </source>
</reference>
<keyword evidence="3" id="KW-1185">Reference proteome</keyword>
<dbReference type="Proteomes" id="UP000614047">
    <property type="component" value="Unassembled WGS sequence"/>
</dbReference>
<dbReference type="InterPro" id="IPR031571">
    <property type="entry name" value="RcpC_dom"/>
</dbReference>
<sequence length="238" mass="24732">MILAAVGAVLVFITVVGYVGKVQADADAAVGEMTTVLQVQSNIEAFQPVSASAVRQTQIPKKWATNAFVTNIADLQGKVAAGSIPSGAYLQQGMLLDAPSLRPGQREIAILIDAETGVAGKVMNGSIVDVYASFDSTQNGRQVTSACAVRILNRVQVINVGQVQQTSDAGGGQQQGGGSRQQTSGAAVPVTFALNSDDTLKLTYAESFARKVRLALVGGAQDAKPPFNRLCETPQAGR</sequence>
<dbReference type="EMBL" id="JADOUA010000001">
    <property type="protein sequence ID" value="MBG6087213.1"/>
    <property type="molecule type" value="Genomic_DNA"/>
</dbReference>
<dbReference type="Pfam" id="PF16976">
    <property type="entry name" value="RcpC"/>
    <property type="match status" value="1"/>
</dbReference>
<organism evidence="2 3">
    <name type="scientific">Actinomadura viridis</name>
    <dbReference type="NCBI Taxonomy" id="58110"/>
    <lineage>
        <taxon>Bacteria</taxon>
        <taxon>Bacillati</taxon>
        <taxon>Actinomycetota</taxon>
        <taxon>Actinomycetes</taxon>
        <taxon>Streptosporangiales</taxon>
        <taxon>Thermomonosporaceae</taxon>
        <taxon>Actinomadura</taxon>
    </lineage>
</organism>
<dbReference type="RefSeq" id="WP_197010108.1">
    <property type="nucleotide sequence ID" value="NZ_BAABES010000006.1"/>
</dbReference>
<dbReference type="NCBIfam" id="TIGR03177">
    <property type="entry name" value="pilus_cpaB"/>
    <property type="match status" value="1"/>
</dbReference>
<protein>
    <submittedName>
        <fullName evidence="2">Pilus assembly protein CpaB</fullName>
    </submittedName>
</protein>
<comment type="caution">
    <text evidence="2">The sequence shown here is derived from an EMBL/GenBank/DDBJ whole genome shotgun (WGS) entry which is preliminary data.</text>
</comment>
<dbReference type="InterPro" id="IPR017592">
    <property type="entry name" value="Pilus_assmbl_Flp-typ_CpaB"/>
</dbReference>
<feature type="domain" description="Flp pilus assembly protein RcpC/CpaB" evidence="1">
    <location>
        <begin position="100"/>
        <end position="216"/>
    </location>
</feature>
<evidence type="ECO:0000313" key="3">
    <source>
        <dbReference type="Proteomes" id="UP000614047"/>
    </source>
</evidence>
<evidence type="ECO:0000259" key="1">
    <source>
        <dbReference type="Pfam" id="PF16976"/>
    </source>
</evidence>
<dbReference type="AlphaFoldDB" id="A0A931GHA5"/>